<reference evidence="3 4" key="1">
    <citation type="submission" date="2013-02" db="EMBL/GenBank/DDBJ databases">
        <title>The Genome Sequence of Acinetobacter parvus NIPH 1103.</title>
        <authorList>
            <consortium name="The Broad Institute Genome Sequencing Platform"/>
            <consortium name="The Broad Institute Genome Sequencing Center for Infectious Disease"/>
            <person name="Cerqueira G."/>
            <person name="Feldgarden M."/>
            <person name="Courvalin P."/>
            <person name="Perichon B."/>
            <person name="Grillot-Courvalin C."/>
            <person name="Clermont D."/>
            <person name="Rocha E."/>
            <person name="Yoon E.-J."/>
            <person name="Nemec A."/>
            <person name="Walker B."/>
            <person name="Young S.K."/>
            <person name="Zeng Q."/>
            <person name="Gargeya S."/>
            <person name="Fitzgerald M."/>
            <person name="Haas B."/>
            <person name="Abouelleil A."/>
            <person name="Alvarado L."/>
            <person name="Arachchi H.M."/>
            <person name="Berlin A.M."/>
            <person name="Chapman S.B."/>
            <person name="Dewar J."/>
            <person name="Goldberg J."/>
            <person name="Griggs A."/>
            <person name="Gujja S."/>
            <person name="Hansen M."/>
            <person name="Howarth C."/>
            <person name="Imamovic A."/>
            <person name="Larimer J."/>
            <person name="McCowan C."/>
            <person name="Murphy C."/>
            <person name="Neiman D."/>
            <person name="Pearson M."/>
            <person name="Priest M."/>
            <person name="Roberts A."/>
            <person name="Saif S."/>
            <person name="Shea T."/>
            <person name="Sisk P."/>
            <person name="Sykes S."/>
            <person name="Wortman J."/>
            <person name="Nusbaum C."/>
            <person name="Birren B."/>
        </authorList>
    </citation>
    <scope>NUCLEOTIDE SEQUENCE [LARGE SCALE GENOMIC DNA]</scope>
    <source>
        <strain evidence="3 4">NIPH 1103</strain>
    </source>
</reference>
<dbReference type="Pfam" id="PF03724">
    <property type="entry name" value="META"/>
    <property type="match status" value="1"/>
</dbReference>
<dbReference type="Gene3D" id="2.40.128.270">
    <property type="match status" value="1"/>
</dbReference>
<organism evidence="3 4">
    <name type="scientific">Acinetobacter parvus NIPH 1103</name>
    <dbReference type="NCBI Taxonomy" id="1217671"/>
    <lineage>
        <taxon>Bacteria</taxon>
        <taxon>Pseudomonadati</taxon>
        <taxon>Pseudomonadota</taxon>
        <taxon>Gammaproteobacteria</taxon>
        <taxon>Moraxellales</taxon>
        <taxon>Moraxellaceae</taxon>
        <taxon>Acinetobacter</taxon>
    </lineage>
</organism>
<comment type="caution">
    <text evidence="3">The sequence shown here is derived from an EMBL/GenBank/DDBJ whole genome shotgun (WGS) entry which is preliminary data.</text>
</comment>
<dbReference type="STRING" id="134533.GCA_001485085_01542"/>
<dbReference type="Proteomes" id="UP000018426">
    <property type="component" value="Unassembled WGS sequence"/>
</dbReference>
<sequence>MQVKSIFFFLCCSVGLLACTPVVQEPKKISVDPEKILTSYFWQYQPPNENPPIKLNFENNSVGVNTGCNAGGAPYKIQGKKLIATESFVLTAMGCPDELAKQEVLATNLFDQDKQAIFTLDSTNIAQPTLTFKMLDSQQYSFVGKMTPETKYQSKPEILTFEVFPHFVSCENNSAASERPQCLKIREIKEVGLWENREKGQWQIIKQDQIEDYQHIENTYAMILVKRFPLKDHKRPYVDVYYTTPRSGNGDYYEP</sequence>
<evidence type="ECO:0000256" key="1">
    <source>
        <dbReference type="SAM" id="SignalP"/>
    </source>
</evidence>
<feature type="chain" id="PRO_5004130763" description="DUF306 domain-containing protein" evidence="1">
    <location>
        <begin position="19"/>
        <end position="255"/>
    </location>
</feature>
<proteinExistence type="predicted"/>
<name>N8Q2X5_9GAMM</name>
<dbReference type="RefSeq" id="WP_004679466.1">
    <property type="nucleotide sequence ID" value="NZ_KB849227.1"/>
</dbReference>
<dbReference type="HOGENOM" id="CLU_1088314_0_0_6"/>
<dbReference type="PATRIC" id="fig|1217671.3.peg.1833"/>
<dbReference type="EMBL" id="APOL01000032">
    <property type="protein sequence ID" value="ENU33081.1"/>
    <property type="molecule type" value="Genomic_DNA"/>
</dbReference>
<evidence type="ECO:0000313" key="4">
    <source>
        <dbReference type="Proteomes" id="UP000018426"/>
    </source>
</evidence>
<feature type="domain" description="DUF306" evidence="2">
    <location>
        <begin position="43"/>
        <end position="118"/>
    </location>
</feature>
<evidence type="ECO:0000313" key="3">
    <source>
        <dbReference type="EMBL" id="ENU33081.1"/>
    </source>
</evidence>
<keyword evidence="1" id="KW-0732">Signal</keyword>
<gene>
    <name evidence="3" type="ORF">F989_01858</name>
</gene>
<dbReference type="InterPro" id="IPR038670">
    <property type="entry name" value="HslJ-like_sf"/>
</dbReference>
<dbReference type="InterPro" id="IPR005184">
    <property type="entry name" value="DUF306_Meta_HslJ"/>
</dbReference>
<accession>N8Q2X5</accession>
<feature type="signal peptide" evidence="1">
    <location>
        <begin position="1"/>
        <end position="18"/>
    </location>
</feature>
<dbReference type="PROSITE" id="PS51257">
    <property type="entry name" value="PROKAR_LIPOPROTEIN"/>
    <property type="match status" value="1"/>
</dbReference>
<dbReference type="AlphaFoldDB" id="N8Q2X5"/>
<evidence type="ECO:0000259" key="2">
    <source>
        <dbReference type="Pfam" id="PF03724"/>
    </source>
</evidence>
<protein>
    <recommendedName>
        <fullName evidence="2">DUF306 domain-containing protein</fullName>
    </recommendedName>
</protein>